<sequence length="325" mass="36664">MGIGLPDIYAFVGSEQFSPMRKLFGLFKEMMGENYPVRTFVMDKLATQMRAARIVFDCDDVYGQMNAPHEEVYAPPGRTYVLIHMTNATQLLIPSIVDLFPGGNGRAGSGQLERSPKDPAGWSDVAYSRPLKVDIQSIARVRRFPAVPLTNLIQSLDHLCHRRLQSPSDRDHNSTGRIIQRHVNLSILTEELCEFKRPKKRRIKVERKYGALFSLKSMQGYISAQKLHRAAGPDDILPNLFTDCVEFSSQCLSGLFPSTWEKETDSDSGNVPCAFKMHSNVPELAVSEHARYNSKQILGSCGEFYVPHLRRNVRVPLSVLIARIR</sequence>
<dbReference type="Proteomes" id="UP000008909">
    <property type="component" value="Unassembled WGS sequence"/>
</dbReference>
<dbReference type="AlphaFoldDB" id="G7YCE5"/>
<protein>
    <submittedName>
        <fullName evidence="1">Uncharacterized protein</fullName>
    </submittedName>
</protein>
<organism evidence="1 2">
    <name type="scientific">Clonorchis sinensis</name>
    <name type="common">Chinese liver fluke</name>
    <dbReference type="NCBI Taxonomy" id="79923"/>
    <lineage>
        <taxon>Eukaryota</taxon>
        <taxon>Metazoa</taxon>
        <taxon>Spiralia</taxon>
        <taxon>Lophotrochozoa</taxon>
        <taxon>Platyhelminthes</taxon>
        <taxon>Trematoda</taxon>
        <taxon>Digenea</taxon>
        <taxon>Opisthorchiida</taxon>
        <taxon>Opisthorchiata</taxon>
        <taxon>Opisthorchiidae</taxon>
        <taxon>Clonorchis</taxon>
    </lineage>
</organism>
<accession>G7YCE5</accession>
<proteinExistence type="predicted"/>
<gene>
    <name evidence="1" type="ORF">CLF_104813</name>
</gene>
<keyword evidence="2" id="KW-1185">Reference proteome</keyword>
<reference key="2">
    <citation type="submission" date="2011-10" db="EMBL/GenBank/DDBJ databases">
        <title>The genome and transcriptome sequence of Clonorchis sinensis provide insights into the carcinogenic liver fluke.</title>
        <authorList>
            <person name="Wang X."/>
            <person name="Huang Y."/>
            <person name="Chen W."/>
            <person name="Liu H."/>
            <person name="Guo L."/>
            <person name="Chen Y."/>
            <person name="Luo F."/>
            <person name="Zhou W."/>
            <person name="Sun J."/>
            <person name="Mao Q."/>
            <person name="Liang P."/>
            <person name="Zhou C."/>
            <person name="Tian Y."/>
            <person name="Men J."/>
            <person name="Lv X."/>
            <person name="Huang L."/>
            <person name="Zhou J."/>
            <person name="Hu Y."/>
            <person name="Li R."/>
            <person name="Zhang F."/>
            <person name="Lei H."/>
            <person name="Li X."/>
            <person name="Hu X."/>
            <person name="Liang C."/>
            <person name="Xu J."/>
            <person name="Wu Z."/>
            <person name="Yu X."/>
        </authorList>
    </citation>
    <scope>NUCLEOTIDE SEQUENCE</scope>
    <source>
        <strain>Henan</strain>
    </source>
</reference>
<reference evidence="1" key="1">
    <citation type="journal article" date="2011" name="Genome Biol.">
        <title>The draft genome of the carcinogenic human liver fluke Clonorchis sinensis.</title>
        <authorList>
            <person name="Wang X."/>
            <person name="Chen W."/>
            <person name="Huang Y."/>
            <person name="Sun J."/>
            <person name="Men J."/>
            <person name="Liu H."/>
            <person name="Luo F."/>
            <person name="Guo L."/>
            <person name="Lv X."/>
            <person name="Deng C."/>
            <person name="Zhou C."/>
            <person name="Fan Y."/>
            <person name="Li X."/>
            <person name="Huang L."/>
            <person name="Hu Y."/>
            <person name="Liang C."/>
            <person name="Hu X."/>
            <person name="Xu J."/>
            <person name="Yu X."/>
        </authorList>
    </citation>
    <scope>NUCLEOTIDE SEQUENCE [LARGE SCALE GENOMIC DNA]</scope>
    <source>
        <strain evidence="1">Henan</strain>
    </source>
</reference>
<dbReference type="EMBL" id="DF143064">
    <property type="protein sequence ID" value="GAA50629.1"/>
    <property type="molecule type" value="Genomic_DNA"/>
</dbReference>
<evidence type="ECO:0000313" key="1">
    <source>
        <dbReference type="EMBL" id="GAA50629.1"/>
    </source>
</evidence>
<name>G7YCE5_CLOSI</name>
<evidence type="ECO:0000313" key="2">
    <source>
        <dbReference type="Proteomes" id="UP000008909"/>
    </source>
</evidence>